<comment type="caution">
    <text evidence="3">The sequence shown here is derived from an EMBL/GenBank/DDBJ whole genome shotgun (WGS) entry which is preliminary data.</text>
</comment>
<accession>A0A5N5SKD5</accession>
<evidence type="ECO:0000313" key="4">
    <source>
        <dbReference type="Proteomes" id="UP000326759"/>
    </source>
</evidence>
<feature type="domain" description="Vacuolar protein sorting-associated protein 13 VPS13 adaptor binding" evidence="2">
    <location>
        <begin position="38"/>
        <end position="130"/>
    </location>
</feature>
<dbReference type="EMBL" id="SEYY01024027">
    <property type="protein sequence ID" value="KAB7494446.1"/>
    <property type="molecule type" value="Genomic_DNA"/>
</dbReference>
<evidence type="ECO:0000256" key="1">
    <source>
        <dbReference type="ARBA" id="ARBA00006545"/>
    </source>
</evidence>
<dbReference type="OrthoDB" id="428159at2759"/>
<evidence type="ECO:0000313" key="3">
    <source>
        <dbReference type="EMBL" id="KAB7494446.1"/>
    </source>
</evidence>
<dbReference type="PANTHER" id="PTHR16166:SF93">
    <property type="entry name" value="INTERMEMBRANE LIPID TRANSFER PROTEIN VPS13"/>
    <property type="match status" value="1"/>
</dbReference>
<dbReference type="AlphaFoldDB" id="A0A5N5SKD5"/>
<dbReference type="GO" id="GO:0006623">
    <property type="term" value="P:protein targeting to vacuole"/>
    <property type="evidence" value="ECO:0007669"/>
    <property type="project" value="TreeGrafter"/>
</dbReference>
<sequence>MYMQESDKNGLWFDIGPNQCEAFWPTCEELFLVVRRRESQTISQRFHFNTNHTTVLRMEKGTALFVSVDGVGSDCPVVVTFSKYETGDAPIRLENGCDISLRFHQRNSSQVTVLAPQQSMLYTWDDPTLERELLWNIYGRKSKDFTAVINMDKRGSETVPLKSKDKKEKDENSRTDILIHWVCYKEKNQRVLLFTQSKPVANLFGKPKSCAHTEIIVSLESIGVSLNSLSGYIVNV</sequence>
<dbReference type="Proteomes" id="UP000326759">
    <property type="component" value="Unassembled WGS sequence"/>
</dbReference>
<reference evidence="3 4" key="1">
    <citation type="journal article" date="2019" name="PLoS Biol.">
        <title>Sex chromosomes control vertical transmission of feminizing Wolbachia symbionts in an isopod.</title>
        <authorList>
            <person name="Becking T."/>
            <person name="Chebbi M.A."/>
            <person name="Giraud I."/>
            <person name="Moumen B."/>
            <person name="Laverre T."/>
            <person name="Caubet Y."/>
            <person name="Peccoud J."/>
            <person name="Gilbert C."/>
            <person name="Cordaux R."/>
        </authorList>
    </citation>
    <scope>NUCLEOTIDE SEQUENCE [LARGE SCALE GENOMIC DNA]</scope>
    <source>
        <strain evidence="3">ANa2</strain>
        <tissue evidence="3">Whole body excluding digestive tract and cuticle</tissue>
    </source>
</reference>
<evidence type="ECO:0000259" key="2">
    <source>
        <dbReference type="Pfam" id="PF25036"/>
    </source>
</evidence>
<comment type="similarity">
    <text evidence="1">Belongs to the VPS13 family.</text>
</comment>
<dbReference type="Pfam" id="PF25036">
    <property type="entry name" value="VPS13_VAB"/>
    <property type="match status" value="1"/>
</dbReference>
<name>A0A5N5SKD5_9CRUS</name>
<protein>
    <submittedName>
        <fullName evidence="3">Vacuolar protein sorting-associated protein 13C</fullName>
    </submittedName>
</protein>
<dbReference type="PANTHER" id="PTHR16166">
    <property type="entry name" value="VACUOLAR PROTEIN SORTING-ASSOCIATED PROTEIN VPS13"/>
    <property type="match status" value="1"/>
</dbReference>
<organism evidence="3 4">
    <name type="scientific">Armadillidium nasatum</name>
    <dbReference type="NCBI Taxonomy" id="96803"/>
    <lineage>
        <taxon>Eukaryota</taxon>
        <taxon>Metazoa</taxon>
        <taxon>Ecdysozoa</taxon>
        <taxon>Arthropoda</taxon>
        <taxon>Crustacea</taxon>
        <taxon>Multicrustacea</taxon>
        <taxon>Malacostraca</taxon>
        <taxon>Eumalacostraca</taxon>
        <taxon>Peracarida</taxon>
        <taxon>Isopoda</taxon>
        <taxon>Oniscidea</taxon>
        <taxon>Crinocheta</taxon>
        <taxon>Armadillidiidae</taxon>
        <taxon>Armadillidium</taxon>
    </lineage>
</organism>
<dbReference type="InterPro" id="IPR009543">
    <property type="entry name" value="VPS13_VAB"/>
</dbReference>
<keyword evidence="4" id="KW-1185">Reference proteome</keyword>
<dbReference type="InterPro" id="IPR026847">
    <property type="entry name" value="VPS13"/>
</dbReference>
<dbReference type="GO" id="GO:0045053">
    <property type="term" value="P:protein retention in Golgi apparatus"/>
    <property type="evidence" value="ECO:0007669"/>
    <property type="project" value="TreeGrafter"/>
</dbReference>
<gene>
    <name evidence="3" type="primary">VPS13C</name>
    <name evidence="3" type="ORF">Anas_04510</name>
</gene>
<proteinExistence type="inferred from homology"/>